<protein>
    <submittedName>
        <fullName evidence="1">Uncharacterized protein</fullName>
    </submittedName>
</protein>
<evidence type="ECO:0000313" key="2">
    <source>
        <dbReference type="Proteomes" id="UP000001680"/>
    </source>
</evidence>
<dbReference type="AlphaFoldDB" id="B1Z5G7"/>
<reference evidence="2" key="1">
    <citation type="submission" date="2008-04" db="EMBL/GenBank/DDBJ databases">
        <title>Complete sequence of chromosome 3 of Burkholderia ambifaria MC40-6.</title>
        <authorList>
            <person name="Copeland A."/>
            <person name="Lucas S."/>
            <person name="Lapidus A."/>
            <person name="Glavina del Rio T."/>
            <person name="Dalin E."/>
            <person name="Tice H."/>
            <person name="Pitluck S."/>
            <person name="Chain P."/>
            <person name="Malfatti S."/>
            <person name="Shin M."/>
            <person name="Vergez L."/>
            <person name="Lang D."/>
            <person name="Schmutz J."/>
            <person name="Larimer F."/>
            <person name="Land M."/>
            <person name="Hauser L."/>
            <person name="Kyrpides N."/>
            <person name="Lykidis A."/>
            <person name="Ramette A."/>
            <person name="Konstantinidis K."/>
            <person name="Tiedje J."/>
            <person name="Richardson P."/>
        </authorList>
    </citation>
    <scope>NUCLEOTIDE SEQUENCE [LARGE SCALE GENOMIC DNA]</scope>
    <source>
        <strain evidence="2">MC40-6</strain>
    </source>
</reference>
<name>B1Z5G7_BURA4</name>
<accession>B1Z5G7</accession>
<organism evidence="1 2">
    <name type="scientific">Burkholderia ambifaria (strain MC40-6)</name>
    <dbReference type="NCBI Taxonomy" id="398577"/>
    <lineage>
        <taxon>Bacteria</taxon>
        <taxon>Pseudomonadati</taxon>
        <taxon>Pseudomonadota</taxon>
        <taxon>Betaproteobacteria</taxon>
        <taxon>Burkholderiales</taxon>
        <taxon>Burkholderiaceae</taxon>
        <taxon>Burkholderia</taxon>
        <taxon>Burkholderia cepacia complex</taxon>
    </lineage>
</organism>
<dbReference type="HOGENOM" id="CLU_3341093_0_0_4"/>
<dbReference type="KEGG" id="bac:BamMC406_5570"/>
<sequence>MSTYTRIERRLLVGFCLLSIAYRWDDESGIQGHAYSG</sequence>
<proteinExistence type="predicted"/>
<evidence type="ECO:0000313" key="1">
    <source>
        <dbReference type="EMBL" id="ACB68013.1"/>
    </source>
</evidence>
<gene>
    <name evidence="1" type="ordered locus">BamMC406_5570</name>
</gene>
<dbReference type="Proteomes" id="UP000001680">
    <property type="component" value="Chromosome 3"/>
</dbReference>
<dbReference type="EMBL" id="CP001027">
    <property type="protein sequence ID" value="ACB68013.1"/>
    <property type="molecule type" value="Genomic_DNA"/>
</dbReference>